<evidence type="ECO:0000313" key="6">
    <source>
        <dbReference type="EnsemblMetazoa" id="AEPI011497-PA"/>
    </source>
</evidence>
<dbReference type="InterPro" id="IPR001965">
    <property type="entry name" value="Znf_PHD"/>
</dbReference>
<evidence type="ECO:0000259" key="5">
    <source>
        <dbReference type="SMART" id="SM00249"/>
    </source>
</evidence>
<evidence type="ECO:0000256" key="3">
    <source>
        <dbReference type="ARBA" id="ARBA00022833"/>
    </source>
</evidence>
<dbReference type="Pfam" id="PF00628">
    <property type="entry name" value="PHD"/>
    <property type="match status" value="1"/>
</dbReference>
<evidence type="ECO:0000256" key="4">
    <source>
        <dbReference type="SAM" id="Coils"/>
    </source>
</evidence>
<dbReference type="PANTHER" id="PTHR22954:SF3">
    <property type="entry name" value="PROTEIN CBG08539"/>
    <property type="match status" value="1"/>
</dbReference>
<accession>A0A182PX10</accession>
<dbReference type="Proteomes" id="UP000075885">
    <property type="component" value="Unassembled WGS sequence"/>
</dbReference>
<dbReference type="SUPFAM" id="SSF57903">
    <property type="entry name" value="FYVE/PHD zinc finger"/>
    <property type="match status" value="1"/>
</dbReference>
<dbReference type="Gene3D" id="3.30.40.10">
    <property type="entry name" value="Zinc/RING finger domain, C3HC4 (zinc finger)"/>
    <property type="match status" value="1"/>
</dbReference>
<keyword evidence="7" id="KW-1185">Reference proteome</keyword>
<evidence type="ECO:0000256" key="1">
    <source>
        <dbReference type="ARBA" id="ARBA00022723"/>
    </source>
</evidence>
<proteinExistence type="predicted"/>
<feature type="coiled-coil region" evidence="4">
    <location>
        <begin position="80"/>
        <end position="107"/>
    </location>
</feature>
<keyword evidence="1" id="KW-0479">Metal-binding</keyword>
<dbReference type="InterPro" id="IPR019787">
    <property type="entry name" value="Znf_PHD-finger"/>
</dbReference>
<dbReference type="SMART" id="SM00249">
    <property type="entry name" value="PHD"/>
    <property type="match status" value="1"/>
</dbReference>
<keyword evidence="2" id="KW-0863">Zinc-finger</keyword>
<dbReference type="InterPro" id="IPR005312">
    <property type="entry name" value="DUF1759"/>
</dbReference>
<dbReference type="InterPro" id="IPR013083">
    <property type="entry name" value="Znf_RING/FYVE/PHD"/>
</dbReference>
<feature type="domain" description="Zinc finger PHD-type" evidence="5">
    <location>
        <begin position="10"/>
        <end position="53"/>
    </location>
</feature>
<dbReference type="Pfam" id="PF03564">
    <property type="entry name" value="DUF1759"/>
    <property type="match status" value="1"/>
</dbReference>
<sequence>MEYVKNPNGNCRLCTEKDERGKLITCHRRDRWFHLSCLELTTVPKIFTCPRCKEQIDEKKELRMCLMQTEKLLTEKIEAEKRSKLEQSRYEDELERLQEIIRREEILNQTDAGPDKSIHDLTANIDKLVTAWSTGSSGHQNALLNLPEFEGNCKSWASFKSIFDETTKRGNFSNLENMNRLHKFLKGDALKAVEGLMINPNNVDAIIDRLDKLYGNPDALPTNIRNDWILKTIKEPGKLQTLTDLAEWIKSSEELAINLAATEGGFRSKTHRLNHHSATAK</sequence>
<name>A0A182PX10_9DIPT</name>
<organism evidence="6 7">
    <name type="scientific">Anopheles epiroticus</name>
    <dbReference type="NCBI Taxonomy" id="199890"/>
    <lineage>
        <taxon>Eukaryota</taxon>
        <taxon>Metazoa</taxon>
        <taxon>Ecdysozoa</taxon>
        <taxon>Arthropoda</taxon>
        <taxon>Hexapoda</taxon>
        <taxon>Insecta</taxon>
        <taxon>Pterygota</taxon>
        <taxon>Neoptera</taxon>
        <taxon>Endopterygota</taxon>
        <taxon>Diptera</taxon>
        <taxon>Nematocera</taxon>
        <taxon>Culicoidea</taxon>
        <taxon>Culicidae</taxon>
        <taxon>Anophelinae</taxon>
        <taxon>Anopheles</taxon>
    </lineage>
</organism>
<reference evidence="6" key="2">
    <citation type="submission" date="2020-05" db="UniProtKB">
        <authorList>
            <consortium name="EnsemblMetazoa"/>
        </authorList>
    </citation>
    <scope>IDENTIFICATION</scope>
    <source>
        <strain evidence="6">Epiroticus2</strain>
    </source>
</reference>
<keyword evidence="4" id="KW-0175">Coiled coil</keyword>
<dbReference type="InterPro" id="IPR011011">
    <property type="entry name" value="Znf_FYVE_PHD"/>
</dbReference>
<keyword evidence="3" id="KW-0862">Zinc</keyword>
<reference evidence="7" key="1">
    <citation type="submission" date="2013-03" db="EMBL/GenBank/DDBJ databases">
        <title>The Genome Sequence of Anopheles epiroticus epiroticus2.</title>
        <authorList>
            <consortium name="The Broad Institute Genomics Platform"/>
            <person name="Neafsey D.E."/>
            <person name="Howell P."/>
            <person name="Walker B."/>
            <person name="Young S.K."/>
            <person name="Zeng Q."/>
            <person name="Gargeya S."/>
            <person name="Fitzgerald M."/>
            <person name="Haas B."/>
            <person name="Abouelleil A."/>
            <person name="Allen A.W."/>
            <person name="Alvarado L."/>
            <person name="Arachchi H.M."/>
            <person name="Berlin A.M."/>
            <person name="Chapman S.B."/>
            <person name="Gainer-Dewar J."/>
            <person name="Goldberg J."/>
            <person name="Griggs A."/>
            <person name="Gujja S."/>
            <person name="Hansen M."/>
            <person name="Howarth C."/>
            <person name="Imamovic A."/>
            <person name="Ireland A."/>
            <person name="Larimer J."/>
            <person name="McCowan C."/>
            <person name="Murphy C."/>
            <person name="Pearson M."/>
            <person name="Poon T.W."/>
            <person name="Priest M."/>
            <person name="Roberts A."/>
            <person name="Saif S."/>
            <person name="Shea T."/>
            <person name="Sisk P."/>
            <person name="Sykes S."/>
            <person name="Wortman J."/>
            <person name="Nusbaum C."/>
            <person name="Birren B."/>
        </authorList>
    </citation>
    <scope>NUCLEOTIDE SEQUENCE [LARGE SCALE GENOMIC DNA]</scope>
    <source>
        <strain evidence="7">Epiroticus2</strain>
    </source>
</reference>
<dbReference type="VEuPathDB" id="VectorBase:AEPI011497"/>
<evidence type="ECO:0000313" key="7">
    <source>
        <dbReference type="Proteomes" id="UP000075885"/>
    </source>
</evidence>
<evidence type="ECO:0000256" key="2">
    <source>
        <dbReference type="ARBA" id="ARBA00022771"/>
    </source>
</evidence>
<dbReference type="STRING" id="199890.A0A182PX10"/>
<dbReference type="PANTHER" id="PTHR22954">
    <property type="entry name" value="RETROVIRAL PROTEASE-RELATED"/>
    <property type="match status" value="1"/>
</dbReference>
<protein>
    <recommendedName>
        <fullName evidence="5">Zinc finger PHD-type domain-containing protein</fullName>
    </recommendedName>
</protein>
<dbReference type="AlphaFoldDB" id="A0A182PX10"/>
<dbReference type="EnsemblMetazoa" id="AEPI011497-RA">
    <property type="protein sequence ID" value="AEPI011497-PA"/>
    <property type="gene ID" value="AEPI011497"/>
</dbReference>
<dbReference type="GO" id="GO:0008270">
    <property type="term" value="F:zinc ion binding"/>
    <property type="evidence" value="ECO:0007669"/>
    <property type="project" value="UniProtKB-KW"/>
</dbReference>